<proteinExistence type="predicted"/>
<evidence type="ECO:0000259" key="2">
    <source>
        <dbReference type="Pfam" id="PF13280"/>
    </source>
</evidence>
<dbReference type="InterPro" id="IPR036390">
    <property type="entry name" value="WH_DNA-bd_sf"/>
</dbReference>
<organism evidence="3 4">
    <name type="scientific">Roseateles oligotrophus</name>
    <dbReference type="NCBI Taxonomy" id="1769250"/>
    <lineage>
        <taxon>Bacteria</taxon>
        <taxon>Pseudomonadati</taxon>
        <taxon>Pseudomonadota</taxon>
        <taxon>Betaproteobacteria</taxon>
        <taxon>Burkholderiales</taxon>
        <taxon>Sphaerotilaceae</taxon>
        <taxon>Roseateles</taxon>
    </lineage>
</organism>
<name>A0A840L4N5_9BURK</name>
<dbReference type="SUPFAM" id="SSF46785">
    <property type="entry name" value="Winged helix' DNA-binding domain"/>
    <property type="match status" value="1"/>
</dbReference>
<evidence type="ECO:0000259" key="1">
    <source>
        <dbReference type="Pfam" id="PF08279"/>
    </source>
</evidence>
<dbReference type="InterPro" id="IPR051534">
    <property type="entry name" value="CBASS_pafABC_assoc_protein"/>
</dbReference>
<dbReference type="InterPro" id="IPR036388">
    <property type="entry name" value="WH-like_DNA-bd_sf"/>
</dbReference>
<dbReference type="PANTHER" id="PTHR34580:SF3">
    <property type="entry name" value="PROTEIN PAFB"/>
    <property type="match status" value="1"/>
</dbReference>
<gene>
    <name evidence="3" type="ORF">HNP55_000278</name>
</gene>
<reference evidence="3 4" key="1">
    <citation type="submission" date="2020-08" db="EMBL/GenBank/DDBJ databases">
        <title>Functional genomics of gut bacteria from endangered species of beetles.</title>
        <authorList>
            <person name="Carlos-Shanley C."/>
        </authorList>
    </citation>
    <scope>NUCLEOTIDE SEQUENCE [LARGE SCALE GENOMIC DNA]</scope>
    <source>
        <strain evidence="3 4">S00239</strain>
    </source>
</reference>
<keyword evidence="4" id="KW-1185">Reference proteome</keyword>
<accession>A0A840L4N5</accession>
<dbReference type="Gene3D" id="1.10.10.10">
    <property type="entry name" value="Winged helix-like DNA-binding domain superfamily/Winged helix DNA-binding domain"/>
    <property type="match status" value="1"/>
</dbReference>
<dbReference type="Pfam" id="PF08279">
    <property type="entry name" value="HTH_11"/>
    <property type="match status" value="1"/>
</dbReference>
<dbReference type="InterPro" id="IPR013196">
    <property type="entry name" value="HTH_11"/>
</dbReference>
<dbReference type="RefSeq" id="WP_184295406.1">
    <property type="nucleotide sequence ID" value="NZ_JACHLP010000001.1"/>
</dbReference>
<protein>
    <submittedName>
        <fullName evidence="3">Putative DNA-binding transcriptional regulator YafY</fullName>
    </submittedName>
</protein>
<evidence type="ECO:0000313" key="3">
    <source>
        <dbReference type="EMBL" id="MBB4841783.1"/>
    </source>
</evidence>
<dbReference type="PROSITE" id="PS52050">
    <property type="entry name" value="WYL"/>
    <property type="match status" value="1"/>
</dbReference>
<feature type="domain" description="WYL" evidence="2">
    <location>
        <begin position="138"/>
        <end position="204"/>
    </location>
</feature>
<dbReference type="Proteomes" id="UP000562027">
    <property type="component" value="Unassembled WGS sequence"/>
</dbReference>
<sequence length="232" mass="26042">MSRAARLLELLQVLRRHRQPVAGAALAQQLGISLRTLYRDIASLQAQGAAIEGEAGLGYLLKPGFVLPPLMFTAEELEALVLGSRWVIKRGKDARLAEAARRALDKISAVLPAEARHQLDSHALLVGPAPAEPAESPWLARLRAAIRDEQILGLTYRDLKGRLSERRIWPFALGYFEQVELVVAWCEQRQALRNFRVDHIQALQDTGQRYPRPRQALLKEWQAQEKIAAARN</sequence>
<dbReference type="AlphaFoldDB" id="A0A840L4N5"/>
<keyword evidence="3" id="KW-0238">DNA-binding</keyword>
<comment type="caution">
    <text evidence="3">The sequence shown here is derived from an EMBL/GenBank/DDBJ whole genome shotgun (WGS) entry which is preliminary data.</text>
</comment>
<dbReference type="Pfam" id="PF13280">
    <property type="entry name" value="WYL"/>
    <property type="match status" value="1"/>
</dbReference>
<dbReference type="EMBL" id="JACHLP010000001">
    <property type="protein sequence ID" value="MBB4841783.1"/>
    <property type="molecule type" value="Genomic_DNA"/>
</dbReference>
<dbReference type="InterPro" id="IPR026881">
    <property type="entry name" value="WYL_dom"/>
</dbReference>
<feature type="domain" description="Helix-turn-helix type 11" evidence="1">
    <location>
        <begin position="6"/>
        <end position="59"/>
    </location>
</feature>
<evidence type="ECO:0000313" key="4">
    <source>
        <dbReference type="Proteomes" id="UP000562027"/>
    </source>
</evidence>
<dbReference type="GO" id="GO:0003677">
    <property type="term" value="F:DNA binding"/>
    <property type="evidence" value="ECO:0007669"/>
    <property type="project" value="UniProtKB-KW"/>
</dbReference>
<dbReference type="PANTHER" id="PTHR34580">
    <property type="match status" value="1"/>
</dbReference>